<evidence type="ECO:0000256" key="1">
    <source>
        <dbReference type="ARBA" id="ARBA00022515"/>
    </source>
</evidence>
<dbReference type="EC" id="5.6.2.4" evidence="12"/>
<dbReference type="STRING" id="1123282.SAMN02745823_00097"/>
<evidence type="ECO:0000256" key="2">
    <source>
        <dbReference type="ARBA" id="ARBA00022705"/>
    </source>
</evidence>
<dbReference type="Gene3D" id="3.40.50.300">
    <property type="entry name" value="P-loop containing nucleotide triphosphate hydrolases"/>
    <property type="match status" value="2"/>
</dbReference>
<evidence type="ECO:0000256" key="8">
    <source>
        <dbReference type="ARBA" id="ARBA00022840"/>
    </source>
</evidence>
<dbReference type="Pfam" id="PF17764">
    <property type="entry name" value="PriA_3primeBD"/>
    <property type="match status" value="1"/>
</dbReference>
<dbReference type="GO" id="GO:0006310">
    <property type="term" value="P:DNA recombination"/>
    <property type="evidence" value="ECO:0007669"/>
    <property type="project" value="InterPro"/>
</dbReference>
<dbReference type="PROSITE" id="PS51194">
    <property type="entry name" value="HELICASE_CTER"/>
    <property type="match status" value="1"/>
</dbReference>
<sequence length="702" mass="77294">MLSVTPDDGTKPPDDARVLKYIDAALDASPVLGAEQLKLALWMSDRFFCTVYDAAKAMLPAGMWFKDGVRRSRDKTVTMAVLDIPAEEALILAGQKKKKAPQQAHILELLSQIGAADVKEITYFTGASRRSVKALADLGAVALEEREVFRRPEVKSSTADGPIVLSPAQQAVFDSLKQFVKAGAPEAALLYGVTGSGKTSVYIRLIEEALKSGRDAVVLVPEIALTPQMIATFGAYFGDNIAVLHSALGIGERYDEWRRINSGLVHVVVGTRSAVFAPVKNLGLLIIDEEQEHTYKSENTPRYHARDIAKFRCVSAGALLLLGSATPSVESMYSASSGKYRLFRLDNRYNARELPPVLIADMKKELKNGNGGSISTLLLNELRDNIERGEQSILFLNRRGASTLIACGECGYTFTCPRCSVSVTYHSANRRLMCHYCGYSEPARDSCPDCGGKLKYIGTGTQKVEEELEALLPGVGVIRMDTDTVSLSNTHEEHLTRFREKKVPILLGTQMVAKGLDFENVTLVGVLSADQMLYISDYRAHERTFSLITQVVGRSGRGMKPGRAVIQTFTPENEVIRLAARQDYDSFYIREIELRRLAGSPPVFDLISLTASGADEIGVMRGCMKLRAALENYFRGLGDVRLLGPAPAAVAKVNNRYRYRLSVCCRNSRQVRDTVAHVVREFAKDKECRGVHVYADADPYEL</sequence>
<dbReference type="SMART" id="SM00487">
    <property type="entry name" value="DEXDc"/>
    <property type="match status" value="1"/>
</dbReference>
<dbReference type="GO" id="GO:0008270">
    <property type="term" value="F:zinc ion binding"/>
    <property type="evidence" value="ECO:0007669"/>
    <property type="project" value="UniProtKB-UniRule"/>
</dbReference>
<comment type="function">
    <text evidence="12">Initiates the restart of stalled replication forks, which reloads the replicative helicase on sites other than the origin of replication. Recognizes and binds to abandoned replication forks and remodels them to uncover a helicase loading site. Promotes assembly of the primosome at these replication forks.</text>
</comment>
<dbReference type="GO" id="GO:0016887">
    <property type="term" value="F:ATP hydrolysis activity"/>
    <property type="evidence" value="ECO:0007669"/>
    <property type="project" value="RHEA"/>
</dbReference>
<evidence type="ECO:0000256" key="11">
    <source>
        <dbReference type="ARBA" id="ARBA00048988"/>
    </source>
</evidence>
<evidence type="ECO:0000256" key="6">
    <source>
        <dbReference type="ARBA" id="ARBA00022806"/>
    </source>
</evidence>
<dbReference type="CDD" id="cd17929">
    <property type="entry name" value="DEXHc_priA"/>
    <property type="match status" value="1"/>
</dbReference>
<keyword evidence="1 12" id="KW-0639">Primosome</keyword>
<evidence type="ECO:0000256" key="7">
    <source>
        <dbReference type="ARBA" id="ARBA00022833"/>
    </source>
</evidence>
<dbReference type="Proteomes" id="UP000183995">
    <property type="component" value="Unassembled WGS sequence"/>
</dbReference>
<evidence type="ECO:0000313" key="15">
    <source>
        <dbReference type="EMBL" id="SHH50251.1"/>
    </source>
</evidence>
<dbReference type="AlphaFoldDB" id="A0A1M5THW1"/>
<protein>
    <recommendedName>
        <fullName evidence="12">Replication restart protein PriA</fullName>
    </recommendedName>
    <alternativeName>
        <fullName evidence="12">ATP-dependent DNA helicase PriA</fullName>
        <ecNumber evidence="12">5.6.2.4</ecNumber>
    </alternativeName>
    <alternativeName>
        <fullName evidence="12">DNA 3'-5' helicase PriA</fullName>
    </alternativeName>
</protein>
<keyword evidence="2 12" id="KW-0235">DNA replication</keyword>
<organism evidence="15 16">
    <name type="scientific">Sporobacter termitidis DSM 10068</name>
    <dbReference type="NCBI Taxonomy" id="1123282"/>
    <lineage>
        <taxon>Bacteria</taxon>
        <taxon>Bacillati</taxon>
        <taxon>Bacillota</taxon>
        <taxon>Clostridia</taxon>
        <taxon>Eubacteriales</taxon>
        <taxon>Oscillospiraceae</taxon>
        <taxon>Sporobacter</taxon>
    </lineage>
</organism>
<dbReference type="InterPro" id="IPR027417">
    <property type="entry name" value="P-loop_NTPase"/>
</dbReference>
<keyword evidence="9 12" id="KW-0238">DNA-binding</keyword>
<dbReference type="GO" id="GO:0006270">
    <property type="term" value="P:DNA replication initiation"/>
    <property type="evidence" value="ECO:0007669"/>
    <property type="project" value="TreeGrafter"/>
</dbReference>
<comment type="subunit">
    <text evidence="12">Component of the replication restart primosome.</text>
</comment>
<feature type="domain" description="Helicase C-terminal" evidence="14">
    <location>
        <begin position="442"/>
        <end position="595"/>
    </location>
</feature>
<name>A0A1M5THW1_9FIRM</name>
<dbReference type="InterPro" id="IPR011545">
    <property type="entry name" value="DEAD/DEAH_box_helicase_dom"/>
</dbReference>
<keyword evidence="16" id="KW-1185">Reference proteome</keyword>
<keyword evidence="4 12" id="KW-0547">Nucleotide-binding</keyword>
<feature type="binding site" evidence="12">
    <location>
        <position position="450"/>
    </location>
    <ligand>
        <name>Zn(2+)</name>
        <dbReference type="ChEBI" id="CHEBI:29105"/>
        <label>1</label>
    </ligand>
</feature>
<dbReference type="GO" id="GO:0003677">
    <property type="term" value="F:DNA binding"/>
    <property type="evidence" value="ECO:0007669"/>
    <property type="project" value="UniProtKB-UniRule"/>
</dbReference>
<dbReference type="FunFam" id="3.40.50.300:FF:000489">
    <property type="entry name" value="Primosome assembly protein PriA"/>
    <property type="match status" value="1"/>
</dbReference>
<dbReference type="GO" id="GO:0005524">
    <property type="term" value="F:ATP binding"/>
    <property type="evidence" value="ECO:0007669"/>
    <property type="project" value="UniProtKB-UniRule"/>
</dbReference>
<evidence type="ECO:0000259" key="13">
    <source>
        <dbReference type="PROSITE" id="PS51192"/>
    </source>
</evidence>
<gene>
    <name evidence="12" type="primary">priA</name>
    <name evidence="15" type="ORF">SAMN02745823_00097</name>
</gene>
<dbReference type="HAMAP" id="MF_00983">
    <property type="entry name" value="PriA"/>
    <property type="match status" value="1"/>
</dbReference>
<keyword evidence="5 12" id="KW-0378">Hydrolase</keyword>
<dbReference type="Gene3D" id="3.40.1440.60">
    <property type="entry name" value="PriA, 3(prime) DNA-binding domain"/>
    <property type="match status" value="1"/>
</dbReference>
<evidence type="ECO:0000256" key="5">
    <source>
        <dbReference type="ARBA" id="ARBA00022801"/>
    </source>
</evidence>
<accession>A0A1M5THW1</accession>
<keyword evidence="8 12" id="KW-0067">ATP-binding</keyword>
<dbReference type="InterPro" id="IPR014001">
    <property type="entry name" value="Helicase_ATP-bd"/>
</dbReference>
<dbReference type="PROSITE" id="PS51192">
    <property type="entry name" value="HELICASE_ATP_BIND_1"/>
    <property type="match status" value="1"/>
</dbReference>
<feature type="binding site" evidence="12">
    <location>
        <position position="419"/>
    </location>
    <ligand>
        <name>Zn(2+)</name>
        <dbReference type="ChEBI" id="CHEBI:29105"/>
        <label>2</label>
    </ligand>
</feature>
<keyword evidence="10 12" id="KW-0413">Isomerase</keyword>
<evidence type="ECO:0000256" key="12">
    <source>
        <dbReference type="HAMAP-Rule" id="MF_00983"/>
    </source>
</evidence>
<dbReference type="InterPro" id="IPR005259">
    <property type="entry name" value="PriA"/>
</dbReference>
<comment type="catalytic activity">
    <reaction evidence="11 12">
        <text>ATP + H2O = ADP + phosphate + H(+)</text>
        <dbReference type="Rhea" id="RHEA:13065"/>
        <dbReference type="ChEBI" id="CHEBI:15377"/>
        <dbReference type="ChEBI" id="CHEBI:15378"/>
        <dbReference type="ChEBI" id="CHEBI:30616"/>
        <dbReference type="ChEBI" id="CHEBI:43474"/>
        <dbReference type="ChEBI" id="CHEBI:456216"/>
        <dbReference type="EC" id="5.6.2.4"/>
    </reaction>
</comment>
<dbReference type="InterPro" id="IPR041222">
    <property type="entry name" value="PriA_3primeBD"/>
</dbReference>
<dbReference type="Pfam" id="PF18074">
    <property type="entry name" value="PriA_C"/>
    <property type="match status" value="1"/>
</dbReference>
<dbReference type="InterPro" id="IPR001650">
    <property type="entry name" value="Helicase_C-like"/>
</dbReference>
<dbReference type="InterPro" id="IPR040498">
    <property type="entry name" value="PriA_CRR"/>
</dbReference>
<dbReference type="InterPro" id="IPR042115">
    <property type="entry name" value="PriA_3primeBD_sf"/>
</dbReference>
<feature type="binding site" evidence="12">
    <location>
        <position position="416"/>
    </location>
    <ligand>
        <name>Zn(2+)</name>
        <dbReference type="ChEBI" id="CHEBI:29105"/>
        <label>2</label>
    </ligand>
</feature>
<evidence type="ECO:0000256" key="10">
    <source>
        <dbReference type="ARBA" id="ARBA00023235"/>
    </source>
</evidence>
<reference evidence="15 16" key="1">
    <citation type="submission" date="2016-11" db="EMBL/GenBank/DDBJ databases">
        <authorList>
            <person name="Jaros S."/>
            <person name="Januszkiewicz K."/>
            <person name="Wedrychowicz H."/>
        </authorList>
    </citation>
    <scope>NUCLEOTIDE SEQUENCE [LARGE SCALE GENOMIC DNA]</scope>
    <source>
        <strain evidence="15 16">DSM 10068</strain>
    </source>
</reference>
<dbReference type="Pfam" id="PF00270">
    <property type="entry name" value="DEAD"/>
    <property type="match status" value="1"/>
</dbReference>
<proteinExistence type="inferred from homology"/>
<dbReference type="Pfam" id="PF00271">
    <property type="entry name" value="Helicase_C"/>
    <property type="match status" value="1"/>
</dbReference>
<dbReference type="GO" id="GO:0006302">
    <property type="term" value="P:double-strand break repair"/>
    <property type="evidence" value="ECO:0007669"/>
    <property type="project" value="InterPro"/>
</dbReference>
<dbReference type="GO" id="GO:0043138">
    <property type="term" value="F:3'-5' DNA helicase activity"/>
    <property type="evidence" value="ECO:0007669"/>
    <property type="project" value="UniProtKB-EC"/>
</dbReference>
<evidence type="ECO:0000256" key="9">
    <source>
        <dbReference type="ARBA" id="ARBA00023125"/>
    </source>
</evidence>
<dbReference type="SMART" id="SM00490">
    <property type="entry name" value="HELICc"/>
    <property type="match status" value="1"/>
</dbReference>
<feature type="binding site" evidence="12">
    <location>
        <position position="407"/>
    </location>
    <ligand>
        <name>Zn(2+)</name>
        <dbReference type="ChEBI" id="CHEBI:29105"/>
        <label>1</label>
    </ligand>
</feature>
<dbReference type="InterPro" id="IPR041236">
    <property type="entry name" value="PriA_C"/>
</dbReference>
<keyword evidence="3 12" id="KW-0479">Metal-binding</keyword>
<keyword evidence="7 12" id="KW-0862">Zinc</keyword>
<dbReference type="Pfam" id="PF18319">
    <property type="entry name" value="Zn_ribbon_PriA"/>
    <property type="match status" value="1"/>
</dbReference>
<feature type="binding site" evidence="12">
    <location>
        <position position="410"/>
    </location>
    <ligand>
        <name>Zn(2+)</name>
        <dbReference type="ChEBI" id="CHEBI:29105"/>
        <label>1</label>
    </ligand>
</feature>
<feature type="domain" description="Helicase ATP-binding" evidence="13">
    <location>
        <begin position="179"/>
        <end position="345"/>
    </location>
</feature>
<dbReference type="PANTHER" id="PTHR30580">
    <property type="entry name" value="PRIMOSOMAL PROTEIN N"/>
    <property type="match status" value="1"/>
</dbReference>
<dbReference type="GO" id="GO:0006269">
    <property type="term" value="P:DNA replication, synthesis of primer"/>
    <property type="evidence" value="ECO:0007669"/>
    <property type="project" value="UniProtKB-KW"/>
</dbReference>
<comment type="catalytic activity">
    <reaction evidence="12">
        <text>Couples ATP hydrolysis with the unwinding of duplex DNA by translocating in the 3'-5' direction.</text>
        <dbReference type="EC" id="5.6.2.4"/>
    </reaction>
</comment>
<evidence type="ECO:0000256" key="3">
    <source>
        <dbReference type="ARBA" id="ARBA00022723"/>
    </source>
</evidence>
<evidence type="ECO:0000259" key="14">
    <source>
        <dbReference type="PROSITE" id="PS51194"/>
    </source>
</evidence>
<dbReference type="PANTHER" id="PTHR30580:SF0">
    <property type="entry name" value="PRIMOSOMAL PROTEIN N"/>
    <property type="match status" value="1"/>
</dbReference>
<comment type="similarity">
    <text evidence="12">Belongs to the helicase family. PriA subfamily.</text>
</comment>
<comment type="cofactor">
    <cofactor evidence="12">
        <name>Zn(2+)</name>
        <dbReference type="ChEBI" id="CHEBI:29105"/>
    </cofactor>
    <text evidence="12">Binds 2 zinc ions per subunit.</text>
</comment>
<evidence type="ECO:0000256" key="4">
    <source>
        <dbReference type="ARBA" id="ARBA00022741"/>
    </source>
</evidence>
<dbReference type="GO" id="GO:1990077">
    <property type="term" value="C:primosome complex"/>
    <property type="evidence" value="ECO:0007669"/>
    <property type="project" value="UniProtKB-UniRule"/>
</dbReference>
<evidence type="ECO:0000313" key="16">
    <source>
        <dbReference type="Proteomes" id="UP000183995"/>
    </source>
</evidence>
<feature type="binding site" evidence="12">
    <location>
        <position position="434"/>
    </location>
    <ligand>
        <name>Zn(2+)</name>
        <dbReference type="ChEBI" id="CHEBI:29105"/>
        <label>2</label>
    </ligand>
</feature>
<dbReference type="SUPFAM" id="SSF52540">
    <property type="entry name" value="P-loop containing nucleoside triphosphate hydrolases"/>
    <property type="match status" value="2"/>
</dbReference>
<keyword evidence="6 12" id="KW-0347">Helicase</keyword>
<feature type="binding site" evidence="12">
    <location>
        <position position="447"/>
    </location>
    <ligand>
        <name>Zn(2+)</name>
        <dbReference type="ChEBI" id="CHEBI:29105"/>
        <label>1</label>
    </ligand>
</feature>
<dbReference type="EMBL" id="FQXV01000001">
    <property type="protein sequence ID" value="SHH50251.1"/>
    <property type="molecule type" value="Genomic_DNA"/>
</dbReference>
<dbReference type="CDD" id="cd18804">
    <property type="entry name" value="SF2_C_priA"/>
    <property type="match status" value="1"/>
</dbReference>
<dbReference type="NCBIfam" id="TIGR00595">
    <property type="entry name" value="priA"/>
    <property type="match status" value="1"/>
</dbReference>
<feature type="binding site" evidence="12">
    <location>
        <position position="437"/>
    </location>
    <ligand>
        <name>Zn(2+)</name>
        <dbReference type="ChEBI" id="CHEBI:29105"/>
        <label>2</label>
    </ligand>
</feature>